<keyword evidence="4" id="KW-1185">Reference proteome</keyword>
<dbReference type="RefSeq" id="WP_166035359.1">
    <property type="nucleotide sequence ID" value="NZ_CP049887.1"/>
</dbReference>
<feature type="transmembrane region" description="Helical" evidence="1">
    <location>
        <begin position="84"/>
        <end position="104"/>
    </location>
</feature>
<keyword evidence="1" id="KW-0472">Membrane</keyword>
<keyword evidence="1" id="KW-1133">Transmembrane helix</keyword>
<dbReference type="Proteomes" id="UP000501747">
    <property type="component" value="Chromosome"/>
</dbReference>
<evidence type="ECO:0000259" key="2">
    <source>
        <dbReference type="Pfam" id="PF04389"/>
    </source>
</evidence>
<dbReference type="InterPro" id="IPR007484">
    <property type="entry name" value="Peptidase_M28"/>
</dbReference>
<dbReference type="EMBL" id="CP049887">
    <property type="protein sequence ID" value="QIL49233.1"/>
    <property type="molecule type" value="Genomic_DNA"/>
</dbReference>
<dbReference type="SUPFAM" id="SSF53187">
    <property type="entry name" value="Zn-dependent exopeptidases"/>
    <property type="match status" value="1"/>
</dbReference>
<evidence type="ECO:0000256" key="1">
    <source>
        <dbReference type="SAM" id="Phobius"/>
    </source>
</evidence>
<sequence length="314" mass="36156">MRDSSQTLLNQYQVRKSLMEKQRFIKWLKEHLDHYDYQIKEEAFEKNGTNLIIGELETAEVILTAHYDTQPNGLIPVFMGFSNWISFFISQVWVLLPTILLVHFTSYHIGSLIADFSINHLLMALILGISCILYLYQLTKGVANKHTANDNTSGVATLLAILEDLPKEEREKVCVVFFDQEEIGLIGAANFKRKHEAEINDIPLINFDCVANGNTFCFVHKKTFRESFKFIQLKLAVEEISLPKTKSIHFGSALTHIYTSDQLIFKNSVGVVAAKKIPLFGYYINDIHTRLDTKFDEQNIEILKEMMLEFIRKI</sequence>
<dbReference type="PANTHER" id="PTHR12147">
    <property type="entry name" value="METALLOPEPTIDASE M28 FAMILY MEMBER"/>
    <property type="match status" value="1"/>
</dbReference>
<dbReference type="InterPro" id="IPR045175">
    <property type="entry name" value="M28_fam"/>
</dbReference>
<evidence type="ECO:0000313" key="3">
    <source>
        <dbReference type="EMBL" id="QIL49233.1"/>
    </source>
</evidence>
<proteinExistence type="predicted"/>
<feature type="domain" description="Peptidase M28" evidence="2">
    <location>
        <begin position="145"/>
        <end position="308"/>
    </location>
</feature>
<organism evidence="3 4">
    <name type="scientific">Vagococcus hydrophili</name>
    <dbReference type="NCBI Taxonomy" id="2714947"/>
    <lineage>
        <taxon>Bacteria</taxon>
        <taxon>Bacillati</taxon>
        <taxon>Bacillota</taxon>
        <taxon>Bacilli</taxon>
        <taxon>Lactobacillales</taxon>
        <taxon>Enterococcaceae</taxon>
        <taxon>Vagococcus</taxon>
    </lineage>
</organism>
<dbReference type="PANTHER" id="PTHR12147:SF26">
    <property type="entry name" value="PEPTIDASE M28 DOMAIN-CONTAINING PROTEIN"/>
    <property type="match status" value="1"/>
</dbReference>
<protein>
    <submittedName>
        <fullName evidence="3">M28 family peptidase</fullName>
    </submittedName>
</protein>
<dbReference type="GO" id="GO:0006508">
    <property type="term" value="P:proteolysis"/>
    <property type="evidence" value="ECO:0007669"/>
    <property type="project" value="InterPro"/>
</dbReference>
<feature type="transmembrane region" description="Helical" evidence="1">
    <location>
        <begin position="116"/>
        <end position="136"/>
    </location>
</feature>
<reference evidence="3 4" key="1">
    <citation type="submission" date="2020-03" db="EMBL/GenBank/DDBJ databases">
        <title>Vagococcus sp. nov., isolated from beetles.</title>
        <authorList>
            <person name="Hyun D.-W."/>
            <person name="Bae J.-W."/>
        </authorList>
    </citation>
    <scope>NUCLEOTIDE SEQUENCE [LARGE SCALE GENOMIC DNA]</scope>
    <source>
        <strain evidence="3 4">HDW17B</strain>
    </source>
</reference>
<dbReference type="AlphaFoldDB" id="A0A6G8AWG1"/>
<dbReference type="GO" id="GO:0008235">
    <property type="term" value="F:metalloexopeptidase activity"/>
    <property type="evidence" value="ECO:0007669"/>
    <property type="project" value="InterPro"/>
</dbReference>
<dbReference type="Gene3D" id="3.40.630.10">
    <property type="entry name" value="Zn peptidases"/>
    <property type="match status" value="1"/>
</dbReference>
<keyword evidence="1" id="KW-0812">Transmembrane</keyword>
<accession>A0A6G8AWG1</accession>
<evidence type="ECO:0000313" key="4">
    <source>
        <dbReference type="Proteomes" id="UP000501747"/>
    </source>
</evidence>
<name>A0A6G8AWG1_9ENTE</name>
<dbReference type="KEGG" id="vhy:G7082_12390"/>
<dbReference type="Pfam" id="PF04389">
    <property type="entry name" value="Peptidase_M28"/>
    <property type="match status" value="1"/>
</dbReference>
<gene>
    <name evidence="3" type="ORF">G7082_12390</name>
</gene>